<keyword evidence="3" id="KW-1185">Reference proteome</keyword>
<dbReference type="NCBIfam" id="TIGR01414">
    <property type="entry name" value="autotrans_barl"/>
    <property type="match status" value="1"/>
</dbReference>
<evidence type="ECO:0000259" key="1">
    <source>
        <dbReference type="PROSITE" id="PS51208"/>
    </source>
</evidence>
<accession>A0A081KDI5</accession>
<dbReference type="EMBL" id="JOJP01000001">
    <property type="protein sequence ID" value="KEI72211.1"/>
    <property type="molecule type" value="Genomic_DNA"/>
</dbReference>
<dbReference type="Proteomes" id="UP000027997">
    <property type="component" value="Unassembled WGS sequence"/>
</dbReference>
<dbReference type="GO" id="GO:0019867">
    <property type="term" value="C:outer membrane"/>
    <property type="evidence" value="ECO:0007669"/>
    <property type="project" value="InterPro"/>
</dbReference>
<dbReference type="Gene3D" id="2.40.128.130">
    <property type="entry name" value="Autotransporter beta-domain"/>
    <property type="match status" value="1"/>
</dbReference>
<dbReference type="SUPFAM" id="SSF103515">
    <property type="entry name" value="Autotransporter"/>
    <property type="match status" value="1"/>
</dbReference>
<gene>
    <name evidence="2" type="ORF">GV64_17075</name>
</gene>
<dbReference type="InterPro" id="IPR036709">
    <property type="entry name" value="Autotransporte_beta_dom_sf"/>
</dbReference>
<dbReference type="PROSITE" id="PS51208">
    <property type="entry name" value="AUTOTRANSPORTER"/>
    <property type="match status" value="1"/>
</dbReference>
<dbReference type="Pfam" id="PF03797">
    <property type="entry name" value="Autotransporter"/>
    <property type="match status" value="1"/>
</dbReference>
<protein>
    <recommendedName>
        <fullName evidence="1">Autotransporter domain-containing protein</fullName>
    </recommendedName>
</protein>
<dbReference type="InterPro" id="IPR006315">
    <property type="entry name" value="OM_autotransptr_brl_dom"/>
</dbReference>
<organism evidence="2 3">
    <name type="scientific">Endozoicomonas elysicola</name>
    <dbReference type="NCBI Taxonomy" id="305900"/>
    <lineage>
        <taxon>Bacteria</taxon>
        <taxon>Pseudomonadati</taxon>
        <taxon>Pseudomonadota</taxon>
        <taxon>Gammaproteobacteria</taxon>
        <taxon>Oceanospirillales</taxon>
        <taxon>Endozoicomonadaceae</taxon>
        <taxon>Endozoicomonas</taxon>
    </lineage>
</organism>
<proteinExistence type="predicted"/>
<comment type="caution">
    <text evidence="2">The sequence shown here is derived from an EMBL/GenBank/DDBJ whole genome shotgun (WGS) entry which is preliminary data.</text>
</comment>
<feature type="domain" description="Autotransporter" evidence="1">
    <location>
        <begin position="1"/>
        <end position="159"/>
    </location>
</feature>
<dbReference type="InterPro" id="IPR005546">
    <property type="entry name" value="Autotransporte_beta"/>
</dbReference>
<evidence type="ECO:0000313" key="3">
    <source>
        <dbReference type="Proteomes" id="UP000027997"/>
    </source>
</evidence>
<dbReference type="AlphaFoldDB" id="A0A081KDI5"/>
<name>A0A081KDI5_9GAMM</name>
<evidence type="ECO:0000313" key="2">
    <source>
        <dbReference type="EMBL" id="KEI72211.1"/>
    </source>
</evidence>
<sequence length="159" mass="17964">MLATGGKEFWYNNNDTLVEPRFSLEYSHLKTEDYSQNYSDGSPSAQISSENINVLELGTGVRFSHLVELDRGILLPEASFMVYHDVIGDAVDASVTADVFNQTLTLRTIGVDPEKTSYKASLGVDYWMDNNLSLMLNYEHRWASGFKSDSLQAQVRYDF</sequence>
<reference evidence="2 3" key="1">
    <citation type="submission" date="2014-06" db="EMBL/GenBank/DDBJ databases">
        <title>Whole Genome Sequences of Three Symbiotic Endozoicomonas Bacteria.</title>
        <authorList>
            <person name="Neave M.J."/>
            <person name="Apprill A."/>
            <person name="Voolstra C.R."/>
        </authorList>
    </citation>
    <scope>NUCLEOTIDE SEQUENCE [LARGE SCALE GENOMIC DNA]</scope>
    <source>
        <strain evidence="2 3">DSM 22380</strain>
    </source>
</reference>
<dbReference type="STRING" id="305900.GV64_17075"/>